<sequence length="325" mass="37737">MPFLDFFRSIFNKEAIQEPPQNRFEDNYRYSDSFRNPIWQNDEDENEDDVSDFSRHPMNRYNFKIDSNPFEMTRFFEAQMEYLLKSFFSFDGFGKNFGNHTNIFIPFEDDNFMQEFSIYDGRSNGIGPRDEVMKPEYKATDPGFANDNFTSLFALPDVKPKTKGLCDALLKPSYEILDSNSDKVDSDLDGKIKSGELAEIWKAPSTSETVQPQFSVRNFTFGKSVSTQVIRRQDGSIEERRTVKDSNGNEETSITRQIGDQQHTIIKKKAKDGSEEQTENIINMDENELKGFDKKWLGFSKTPKQSNISLEDFPWQKFFGPNPKL</sequence>
<dbReference type="GO" id="GO:0015629">
    <property type="term" value="C:actin cytoskeleton"/>
    <property type="evidence" value="ECO:0007669"/>
    <property type="project" value="TreeGrafter"/>
</dbReference>
<evidence type="ECO:0000313" key="7">
    <source>
        <dbReference type="RefSeq" id="XP_011501090.1"/>
    </source>
</evidence>
<keyword evidence="5" id="KW-1185">Reference proteome</keyword>
<comment type="similarity">
    <text evidence="2">Belongs to the MLF family.</text>
</comment>
<dbReference type="GO" id="GO:0030833">
    <property type="term" value="P:regulation of actin filament polymerization"/>
    <property type="evidence" value="ECO:0007669"/>
    <property type="project" value="TreeGrafter"/>
</dbReference>
<evidence type="ECO:0000256" key="4">
    <source>
        <dbReference type="ARBA" id="ARBA00022553"/>
    </source>
</evidence>
<dbReference type="KEGG" id="csol:105364766"/>
<dbReference type="PANTHER" id="PTHR14938">
    <property type="entry name" value="HCLS1-ASSOCIATED PROTEIN X-1"/>
    <property type="match status" value="1"/>
</dbReference>
<comment type="subcellular location">
    <subcellularLocation>
        <location evidence="1">Cytoplasm</location>
    </subcellularLocation>
</comment>
<reference evidence="6 7" key="1">
    <citation type="submission" date="2025-04" db="UniProtKB">
        <authorList>
            <consortium name="RefSeq"/>
        </authorList>
    </citation>
    <scope>IDENTIFICATION</scope>
</reference>
<protein>
    <submittedName>
        <fullName evidence="6 7">HCLS1-associated protein X-1-like isoform X1</fullName>
    </submittedName>
</protein>
<organism evidence="5 7">
    <name type="scientific">Ceratosolen solmsi marchali</name>
    <dbReference type="NCBI Taxonomy" id="326594"/>
    <lineage>
        <taxon>Eukaryota</taxon>
        <taxon>Metazoa</taxon>
        <taxon>Ecdysozoa</taxon>
        <taxon>Arthropoda</taxon>
        <taxon>Hexapoda</taxon>
        <taxon>Insecta</taxon>
        <taxon>Pterygota</taxon>
        <taxon>Neoptera</taxon>
        <taxon>Endopterygota</taxon>
        <taxon>Hymenoptera</taxon>
        <taxon>Apocrita</taxon>
        <taxon>Proctotrupomorpha</taxon>
        <taxon>Chalcidoidea</taxon>
        <taxon>Agaonidae</taxon>
        <taxon>Agaoninae</taxon>
        <taxon>Ceratosolen</taxon>
    </lineage>
</organism>
<dbReference type="GO" id="GO:0030136">
    <property type="term" value="C:clathrin-coated vesicle"/>
    <property type="evidence" value="ECO:0007669"/>
    <property type="project" value="TreeGrafter"/>
</dbReference>
<dbReference type="InterPro" id="IPR019376">
    <property type="entry name" value="Myeloid_leukemia_factor"/>
</dbReference>
<dbReference type="RefSeq" id="XP_011501089.1">
    <property type="nucleotide sequence ID" value="XM_011502787.1"/>
</dbReference>
<proteinExistence type="inferred from homology"/>
<evidence type="ECO:0000313" key="6">
    <source>
        <dbReference type="RefSeq" id="XP_011501089.1"/>
    </source>
</evidence>
<evidence type="ECO:0000256" key="2">
    <source>
        <dbReference type="ARBA" id="ARBA00008332"/>
    </source>
</evidence>
<evidence type="ECO:0000256" key="3">
    <source>
        <dbReference type="ARBA" id="ARBA00022490"/>
    </source>
</evidence>
<gene>
    <name evidence="6 7" type="primary">LOC105364766</name>
</gene>
<dbReference type="GO" id="GO:0005739">
    <property type="term" value="C:mitochondrion"/>
    <property type="evidence" value="ECO:0007669"/>
    <property type="project" value="TreeGrafter"/>
</dbReference>
<dbReference type="Pfam" id="PF10248">
    <property type="entry name" value="Mlf1IP"/>
    <property type="match status" value="1"/>
</dbReference>
<keyword evidence="4" id="KW-0597">Phosphoprotein</keyword>
<dbReference type="AlphaFoldDB" id="A0AAJ7DYI5"/>
<dbReference type="Proteomes" id="UP000695007">
    <property type="component" value="Unplaced"/>
</dbReference>
<dbReference type="InterPro" id="IPR017248">
    <property type="entry name" value="HAX-1"/>
</dbReference>
<keyword evidence="3" id="KW-0963">Cytoplasm</keyword>
<dbReference type="PANTHER" id="PTHR14938:SF2">
    <property type="entry name" value="HCLS1-ASSOCIATED PROTEIN X-1"/>
    <property type="match status" value="1"/>
</dbReference>
<dbReference type="GO" id="GO:0016529">
    <property type="term" value="C:sarcoplasmic reticulum"/>
    <property type="evidence" value="ECO:0007669"/>
    <property type="project" value="TreeGrafter"/>
</dbReference>
<name>A0AAJ7DYI5_9HYME</name>
<accession>A0AAJ7DYI5</accession>
<dbReference type="GO" id="GO:0016324">
    <property type="term" value="C:apical plasma membrane"/>
    <property type="evidence" value="ECO:0007669"/>
    <property type="project" value="TreeGrafter"/>
</dbReference>
<dbReference type="GO" id="GO:0043066">
    <property type="term" value="P:negative regulation of apoptotic process"/>
    <property type="evidence" value="ECO:0007669"/>
    <property type="project" value="InterPro"/>
</dbReference>
<evidence type="ECO:0000313" key="5">
    <source>
        <dbReference type="Proteomes" id="UP000695007"/>
    </source>
</evidence>
<dbReference type="GeneID" id="105364766"/>
<dbReference type="RefSeq" id="XP_011501090.1">
    <property type="nucleotide sequence ID" value="XM_011502788.1"/>
</dbReference>
<evidence type="ECO:0000256" key="1">
    <source>
        <dbReference type="ARBA" id="ARBA00004496"/>
    </source>
</evidence>